<proteinExistence type="predicted"/>
<name>A0ACC1MK04_9HYPO</name>
<sequence length="97" mass="10561">MYKLAVLSAAFVGSTIAAPAIDVTVDARFGGKNCRDIKVPVTVDTFIKQFNYKATDEEIDTTNLFLASVRHGSDSSSIVANVRATPISFHTKLFFCQ</sequence>
<protein>
    <submittedName>
        <fullName evidence="1">Uncharacterized protein</fullName>
    </submittedName>
</protein>
<gene>
    <name evidence="1" type="ORF">NQ176_g10094</name>
</gene>
<accession>A0ACC1MK04</accession>
<comment type="caution">
    <text evidence="1">The sequence shown here is derived from an EMBL/GenBank/DDBJ whole genome shotgun (WGS) entry which is preliminary data.</text>
</comment>
<organism evidence="1 2">
    <name type="scientific">Zarea fungicola</name>
    <dbReference type="NCBI Taxonomy" id="93591"/>
    <lineage>
        <taxon>Eukaryota</taxon>
        <taxon>Fungi</taxon>
        <taxon>Dikarya</taxon>
        <taxon>Ascomycota</taxon>
        <taxon>Pezizomycotina</taxon>
        <taxon>Sordariomycetes</taxon>
        <taxon>Hypocreomycetidae</taxon>
        <taxon>Hypocreales</taxon>
        <taxon>Cordycipitaceae</taxon>
        <taxon>Zarea</taxon>
    </lineage>
</organism>
<keyword evidence="2" id="KW-1185">Reference proteome</keyword>
<evidence type="ECO:0000313" key="2">
    <source>
        <dbReference type="Proteomes" id="UP001143910"/>
    </source>
</evidence>
<reference evidence="1" key="1">
    <citation type="submission" date="2022-08" db="EMBL/GenBank/DDBJ databases">
        <title>Genome Sequence of Lecanicillium fungicola.</title>
        <authorList>
            <person name="Buettner E."/>
        </authorList>
    </citation>
    <scope>NUCLEOTIDE SEQUENCE</scope>
    <source>
        <strain evidence="1">Babe33</strain>
    </source>
</reference>
<dbReference type="Proteomes" id="UP001143910">
    <property type="component" value="Unassembled WGS sequence"/>
</dbReference>
<evidence type="ECO:0000313" key="1">
    <source>
        <dbReference type="EMBL" id="KAJ2966558.1"/>
    </source>
</evidence>
<dbReference type="EMBL" id="JANJQO010002583">
    <property type="protein sequence ID" value="KAJ2966558.1"/>
    <property type="molecule type" value="Genomic_DNA"/>
</dbReference>